<gene>
    <name evidence="1" type="ORF">BDQ94DRAFT_155794</name>
</gene>
<evidence type="ECO:0000313" key="1">
    <source>
        <dbReference type="EMBL" id="RDH26279.1"/>
    </source>
</evidence>
<keyword evidence="2" id="KW-1185">Reference proteome</keyword>
<sequence>MVRSTDTDLRDGSHMTGPWALPVWSRVGRNLATMRQPSDTWVKPKSSGIRSPIDIEQVGLCCARLTQNSPLVLGGHL</sequence>
<organism evidence="1 2">
    <name type="scientific">Aspergillus welwitschiae</name>
    <dbReference type="NCBI Taxonomy" id="1341132"/>
    <lineage>
        <taxon>Eukaryota</taxon>
        <taxon>Fungi</taxon>
        <taxon>Dikarya</taxon>
        <taxon>Ascomycota</taxon>
        <taxon>Pezizomycotina</taxon>
        <taxon>Eurotiomycetes</taxon>
        <taxon>Eurotiomycetidae</taxon>
        <taxon>Eurotiales</taxon>
        <taxon>Aspergillaceae</taxon>
        <taxon>Aspergillus</taxon>
        <taxon>Aspergillus subgen. Circumdati</taxon>
    </lineage>
</organism>
<dbReference type="RefSeq" id="XP_026619301.1">
    <property type="nucleotide sequence ID" value="XM_026768538.1"/>
</dbReference>
<dbReference type="AlphaFoldDB" id="A0A3F3PHA3"/>
<dbReference type="GeneID" id="38136894"/>
<proteinExistence type="predicted"/>
<protein>
    <submittedName>
        <fullName evidence="1">Uncharacterized protein</fullName>
    </submittedName>
</protein>
<name>A0A3F3PHA3_9EURO</name>
<evidence type="ECO:0000313" key="2">
    <source>
        <dbReference type="Proteomes" id="UP000253729"/>
    </source>
</evidence>
<reference evidence="1 2" key="1">
    <citation type="submission" date="2018-07" db="EMBL/GenBank/DDBJ databases">
        <title>The genomes of Aspergillus section Nigri reveals drivers in fungal speciation.</title>
        <authorList>
            <consortium name="DOE Joint Genome Institute"/>
            <person name="Vesth T.C."/>
            <person name="Nybo J."/>
            <person name="Theobald S."/>
            <person name="Brandl J."/>
            <person name="Frisvad J.C."/>
            <person name="Nielsen K.F."/>
            <person name="Lyhne E.K."/>
            <person name="Kogle M.E."/>
            <person name="Kuo A."/>
            <person name="Riley R."/>
            <person name="Clum A."/>
            <person name="Nolan M."/>
            <person name="Lipzen A."/>
            <person name="Salamov A."/>
            <person name="Henrissat B."/>
            <person name="Wiebenga A."/>
            <person name="De vries R.P."/>
            <person name="Grigoriev I.V."/>
            <person name="Mortensen U.H."/>
            <person name="Andersen M.R."/>
            <person name="Baker S.E."/>
        </authorList>
    </citation>
    <scope>NUCLEOTIDE SEQUENCE [LARGE SCALE GENOMIC DNA]</scope>
    <source>
        <strain evidence="1 2">CBS 139.54b</strain>
    </source>
</reference>
<dbReference type="EMBL" id="KZ852183">
    <property type="protein sequence ID" value="RDH26279.1"/>
    <property type="molecule type" value="Genomic_DNA"/>
</dbReference>
<dbReference type="Proteomes" id="UP000253729">
    <property type="component" value="Unassembled WGS sequence"/>
</dbReference>
<accession>A0A3F3PHA3</accession>